<gene>
    <name evidence="3" type="ORF">PECUL_23A028797</name>
</gene>
<evidence type="ECO:0000313" key="4">
    <source>
        <dbReference type="Proteomes" id="UP001295444"/>
    </source>
</evidence>
<keyword evidence="2" id="KW-0472">Membrane</keyword>
<feature type="transmembrane region" description="Helical" evidence="2">
    <location>
        <begin position="189"/>
        <end position="211"/>
    </location>
</feature>
<dbReference type="EMBL" id="OW240916">
    <property type="protein sequence ID" value="CAH2296016.1"/>
    <property type="molecule type" value="Genomic_DNA"/>
</dbReference>
<accession>A0AAD1WB38</accession>
<name>A0AAD1WB38_PELCU</name>
<dbReference type="Proteomes" id="UP001295444">
    <property type="component" value="Chromosome 05"/>
</dbReference>
<dbReference type="AlphaFoldDB" id="A0AAD1WB38"/>
<keyword evidence="4" id="KW-1185">Reference proteome</keyword>
<protein>
    <submittedName>
        <fullName evidence="3">Uncharacterized protein</fullName>
    </submittedName>
</protein>
<feature type="region of interest" description="Disordered" evidence="1">
    <location>
        <begin position="133"/>
        <end position="159"/>
    </location>
</feature>
<feature type="region of interest" description="Disordered" evidence="1">
    <location>
        <begin position="89"/>
        <end position="113"/>
    </location>
</feature>
<sequence>MKSKCGLRFLLVAVLLSAFSIWFLPVNSATTDIFLLLAGRTSIRTKTVTESYEESTYATQDVNTRDLDTNITVALTLLAKPEEVTDIQGSSYNSTVSDKNTQSAFTPSKDTSPTRKSLYALLEFTTFNPVTESNTDKKSFTVPDLHTQDTNSSGIVTPKPSLAPEFSTAGMGDNKTACIRSTGLTEAEVLAIVVGAVFMTILLSALFYQLAVYMKKKKTKRPSSVYIIENELHKYDMEANGDTRL</sequence>
<keyword evidence="2" id="KW-1133">Transmembrane helix</keyword>
<evidence type="ECO:0000313" key="3">
    <source>
        <dbReference type="EMBL" id="CAH2296016.1"/>
    </source>
</evidence>
<proteinExistence type="predicted"/>
<evidence type="ECO:0000256" key="2">
    <source>
        <dbReference type="SAM" id="Phobius"/>
    </source>
</evidence>
<evidence type="ECO:0000256" key="1">
    <source>
        <dbReference type="SAM" id="MobiDB-lite"/>
    </source>
</evidence>
<keyword evidence="2" id="KW-0812">Transmembrane</keyword>
<organism evidence="3 4">
    <name type="scientific">Pelobates cultripes</name>
    <name type="common">Western spadefoot toad</name>
    <dbReference type="NCBI Taxonomy" id="61616"/>
    <lineage>
        <taxon>Eukaryota</taxon>
        <taxon>Metazoa</taxon>
        <taxon>Chordata</taxon>
        <taxon>Craniata</taxon>
        <taxon>Vertebrata</taxon>
        <taxon>Euteleostomi</taxon>
        <taxon>Amphibia</taxon>
        <taxon>Batrachia</taxon>
        <taxon>Anura</taxon>
        <taxon>Pelobatoidea</taxon>
        <taxon>Pelobatidae</taxon>
        <taxon>Pelobates</taxon>
    </lineage>
</organism>
<reference evidence="3" key="1">
    <citation type="submission" date="2022-03" db="EMBL/GenBank/DDBJ databases">
        <authorList>
            <person name="Alioto T."/>
            <person name="Alioto T."/>
            <person name="Gomez Garrido J."/>
        </authorList>
    </citation>
    <scope>NUCLEOTIDE SEQUENCE</scope>
</reference>